<sequence>MSDIRHHIPDWMMRDYVAGALAHPFALVVATHVSMCDECRALMGTHEVLAGAALEDVDAAPLSADLRERLFARLDDAPPDHVRPAPRRQGIYPGPLAEAIGAPEPRWRSLGMGVRQSILHDGPDGSARLLFIPPGQAMPEHSHRGLEATLVLQGSFRDETDHFGVGDVEVADENLTHVPVAGPDEPCICLAATDAPLKFSGLIPRLAQPFLRI</sequence>
<evidence type="ECO:0000313" key="2">
    <source>
        <dbReference type="EMBL" id="PPB80764.1"/>
    </source>
</evidence>
<feature type="domain" description="ChrR-like cupin" evidence="1">
    <location>
        <begin position="106"/>
        <end position="193"/>
    </location>
</feature>
<dbReference type="NCBIfam" id="TIGR02451">
    <property type="entry name" value="anti_sig_ChrR"/>
    <property type="match status" value="1"/>
</dbReference>
<dbReference type="InterPro" id="IPR012807">
    <property type="entry name" value="Anti-sigma_ChrR"/>
</dbReference>
<dbReference type="InterPro" id="IPR041916">
    <property type="entry name" value="Anti_sigma_zinc_sf"/>
</dbReference>
<evidence type="ECO:0000259" key="1">
    <source>
        <dbReference type="Pfam" id="PF12973"/>
    </source>
</evidence>
<reference evidence="2 3" key="1">
    <citation type="submission" date="2018-01" db="EMBL/GenBank/DDBJ databases">
        <title>Genomic Encyclopedia of Archaeal and Bacterial Type Strains, Phase II (KMG-II): from individual species to whole genera.</title>
        <authorList>
            <person name="Goeker M."/>
        </authorList>
    </citation>
    <scope>NUCLEOTIDE SEQUENCE [LARGE SCALE GENOMIC DNA]</scope>
    <source>
        <strain evidence="2 3">DSM 12048</strain>
    </source>
</reference>
<dbReference type="OrthoDB" id="2988517at2"/>
<dbReference type="Proteomes" id="UP000239736">
    <property type="component" value="Unassembled WGS sequence"/>
</dbReference>
<dbReference type="SUPFAM" id="SSF51182">
    <property type="entry name" value="RmlC-like cupins"/>
    <property type="match status" value="1"/>
</dbReference>
<comment type="caution">
    <text evidence="2">The sequence shown here is derived from an EMBL/GenBank/DDBJ whole genome shotgun (WGS) entry which is preliminary data.</text>
</comment>
<dbReference type="InterPro" id="IPR014710">
    <property type="entry name" value="RmlC-like_jellyroll"/>
</dbReference>
<name>A0A2S5JGX9_9RHOB</name>
<dbReference type="CDD" id="cd20301">
    <property type="entry name" value="cupin_ChrR"/>
    <property type="match status" value="1"/>
</dbReference>
<dbReference type="InterPro" id="IPR011051">
    <property type="entry name" value="RmlC_Cupin_sf"/>
</dbReference>
<dbReference type="Gene3D" id="1.10.10.1320">
    <property type="entry name" value="Anti-sigma factor, zinc-finger domain"/>
    <property type="match status" value="1"/>
</dbReference>
<organism evidence="2 3">
    <name type="scientific">Albidovulum inexpectatum</name>
    <dbReference type="NCBI Taxonomy" id="196587"/>
    <lineage>
        <taxon>Bacteria</taxon>
        <taxon>Pseudomonadati</taxon>
        <taxon>Pseudomonadota</taxon>
        <taxon>Alphaproteobacteria</taxon>
        <taxon>Rhodobacterales</taxon>
        <taxon>Paracoccaceae</taxon>
        <taxon>Albidovulum</taxon>
    </lineage>
</organism>
<protein>
    <submittedName>
        <fullName evidence="2">ChrR-like anti-ECFsigma factor</fullName>
    </submittedName>
</protein>
<accession>A0A2S5JGX9</accession>
<dbReference type="Gene3D" id="2.60.120.10">
    <property type="entry name" value="Jelly Rolls"/>
    <property type="match status" value="1"/>
</dbReference>
<gene>
    <name evidence="2" type="ORF">LV82_01496</name>
</gene>
<evidence type="ECO:0000313" key="3">
    <source>
        <dbReference type="Proteomes" id="UP000239736"/>
    </source>
</evidence>
<keyword evidence="3" id="KW-1185">Reference proteome</keyword>
<proteinExistence type="predicted"/>
<dbReference type="EMBL" id="PRDS01000004">
    <property type="protein sequence ID" value="PPB80764.1"/>
    <property type="molecule type" value="Genomic_DNA"/>
</dbReference>
<dbReference type="Pfam" id="PF12973">
    <property type="entry name" value="Cupin_7"/>
    <property type="match status" value="1"/>
</dbReference>
<dbReference type="AlphaFoldDB" id="A0A2S5JGX9"/>
<dbReference type="RefSeq" id="WP_104070410.1">
    <property type="nucleotide sequence ID" value="NZ_PRDS01000004.1"/>
</dbReference>
<dbReference type="InterPro" id="IPR025979">
    <property type="entry name" value="ChrR-like_cupin_dom"/>
</dbReference>